<comment type="caution">
    <text evidence="2">The sequence shown here is derived from an EMBL/GenBank/DDBJ whole genome shotgun (WGS) entry which is preliminary data.</text>
</comment>
<gene>
    <name evidence="2" type="ORF">ACE11A_25675</name>
</gene>
<feature type="region of interest" description="Disordered" evidence="1">
    <location>
        <begin position="1"/>
        <end position="76"/>
    </location>
</feature>
<feature type="compositionally biased region" description="Basic and acidic residues" evidence="1">
    <location>
        <begin position="1"/>
        <end position="10"/>
    </location>
</feature>
<proteinExistence type="predicted"/>
<evidence type="ECO:0000313" key="3">
    <source>
        <dbReference type="Proteomes" id="UP001577267"/>
    </source>
</evidence>
<feature type="compositionally biased region" description="Low complexity" evidence="1">
    <location>
        <begin position="488"/>
        <end position="497"/>
    </location>
</feature>
<feature type="compositionally biased region" description="Low complexity" evidence="1">
    <location>
        <begin position="131"/>
        <end position="164"/>
    </location>
</feature>
<dbReference type="EMBL" id="JBHGBT010000046">
    <property type="protein sequence ID" value="MFB4197730.1"/>
    <property type="molecule type" value="Genomic_DNA"/>
</dbReference>
<evidence type="ECO:0000256" key="1">
    <source>
        <dbReference type="SAM" id="MobiDB-lite"/>
    </source>
</evidence>
<dbReference type="Proteomes" id="UP001577267">
    <property type="component" value="Unassembled WGS sequence"/>
</dbReference>
<keyword evidence="3" id="KW-1185">Reference proteome</keyword>
<feature type="compositionally biased region" description="Basic and acidic residues" evidence="1">
    <location>
        <begin position="465"/>
        <end position="478"/>
    </location>
</feature>
<sequence>MPAADRDPIAADRSQSGETPGDAGRARRTARREARAERRAAHHRPGLATNNVNTPAPGPATSARARSRAARHREQVAAAVQTSLRLLAAAADVTDDSATEAESDESRAARAAQYAEFRARWRAAQTSRARGAAVAAAGRETAASGPGDPSPAAATDPTSTPTAGRLGNQRTTLAPPGTDVASDLGERPVSSGEKTGANPATAPDPGTKYERPKNRRQQRMRQLDDARLISTLPSLIRCGRDPIGGAVTIQQRPDGEGGFIGLFKCGSVWACPECSPVVRAERARVMEAAAHAWTEAGRGIAMATLTSRHGQFNRLAAQPKIRYEKGKPVINELTGEPEVARDEKGQPVMIPGQLEATAAAWRRMLTSTWWRNLRARYDLAGATRAIEVTRGNSGWHTHIHAVLWFMDPVTDEIAKKLQAELYTRWVLECAHAKLGKPNRARGVRVDPARQGSDGAADIAKYLVKVQDKDPNQQDRTDVEPNLLHRPNAKQASRLAAAKARRRQYRAEHDEALADYQQAVTHYNENTGDGAAWSRYQAADARR</sequence>
<evidence type="ECO:0008006" key="4">
    <source>
        <dbReference type="Google" id="ProtNLM"/>
    </source>
</evidence>
<feature type="region of interest" description="Disordered" evidence="1">
    <location>
        <begin position="465"/>
        <end position="502"/>
    </location>
</feature>
<reference evidence="2 3" key="1">
    <citation type="submission" date="2024-09" db="EMBL/GenBank/DDBJ databases">
        <title>Draft genome sequence of multifaceted antimicrobials producing Streptomyces sp. strain FH1.</title>
        <authorList>
            <person name="Hassan F."/>
            <person name="Ali H."/>
            <person name="Hassan N."/>
            <person name="Nawaz A."/>
        </authorList>
    </citation>
    <scope>NUCLEOTIDE SEQUENCE [LARGE SCALE GENOMIC DNA]</scope>
    <source>
        <strain evidence="2 3">FH1</strain>
    </source>
</reference>
<evidence type="ECO:0000313" key="2">
    <source>
        <dbReference type="EMBL" id="MFB4197730.1"/>
    </source>
</evidence>
<accession>A0ABV4ZUC2</accession>
<feature type="region of interest" description="Disordered" evidence="1">
    <location>
        <begin position="131"/>
        <end position="221"/>
    </location>
</feature>
<feature type="non-terminal residue" evidence="2">
    <location>
        <position position="542"/>
    </location>
</feature>
<organism evidence="2 3">
    <name type="scientific">Streptomyces carpaticus</name>
    <dbReference type="NCBI Taxonomy" id="285558"/>
    <lineage>
        <taxon>Bacteria</taxon>
        <taxon>Bacillati</taxon>
        <taxon>Actinomycetota</taxon>
        <taxon>Actinomycetes</taxon>
        <taxon>Kitasatosporales</taxon>
        <taxon>Streptomycetaceae</taxon>
        <taxon>Streptomyces</taxon>
    </lineage>
</organism>
<protein>
    <recommendedName>
        <fullName evidence="4">Replication protein</fullName>
    </recommendedName>
</protein>
<name>A0ABV4ZUC2_9ACTN</name>